<name>A0ABT9V592_9BACL</name>
<gene>
    <name evidence="9" type="ORF">J2S07_002431</name>
</gene>
<dbReference type="InterPro" id="IPR007227">
    <property type="entry name" value="Cell_shape_determining_MreD"/>
</dbReference>
<organism evidence="9 10">
    <name type="scientific">Anoxybacillus andreesenii</name>
    <dbReference type="NCBI Taxonomy" id="1325932"/>
    <lineage>
        <taxon>Bacteria</taxon>
        <taxon>Bacillati</taxon>
        <taxon>Bacillota</taxon>
        <taxon>Bacilli</taxon>
        <taxon>Bacillales</taxon>
        <taxon>Anoxybacillaceae</taxon>
        <taxon>Anoxybacillus</taxon>
    </lineage>
</organism>
<evidence type="ECO:0000256" key="1">
    <source>
        <dbReference type="ARBA" id="ARBA00004651"/>
    </source>
</evidence>
<sequence length="173" mass="20031">MKKFLLPLLFIFIFIFESIFVQSLPAEVFHGERILVPHFLIIAILFLTLYGDSKQGILYGLSFGLLFDVVYTEVLGIYLFLFPLIAYICAKIMRILQTNIVVVSIISLLGVALLELGVYEMNFLINKTDMSFSFYAQYRLLPTLILNLTFIILFSYPLKRLSEKYVAYLNKEK</sequence>
<keyword evidence="6 8" id="KW-1133">Transmembrane helix</keyword>
<feature type="transmembrane region" description="Helical" evidence="8">
    <location>
        <begin position="140"/>
        <end position="158"/>
    </location>
</feature>
<protein>
    <submittedName>
        <fullName evidence="9">Rod shape-determining protein MreD</fullName>
    </submittedName>
</protein>
<evidence type="ECO:0000256" key="3">
    <source>
        <dbReference type="ARBA" id="ARBA00022475"/>
    </source>
</evidence>
<dbReference type="NCBIfam" id="TIGR03426">
    <property type="entry name" value="shape_MreD"/>
    <property type="match status" value="1"/>
</dbReference>
<keyword evidence="10" id="KW-1185">Reference proteome</keyword>
<feature type="transmembrane region" description="Helical" evidence="8">
    <location>
        <begin position="100"/>
        <end position="119"/>
    </location>
</feature>
<evidence type="ECO:0000256" key="2">
    <source>
        <dbReference type="ARBA" id="ARBA00007776"/>
    </source>
</evidence>
<proteinExistence type="inferred from homology"/>
<keyword evidence="3" id="KW-1003">Cell membrane</keyword>
<dbReference type="Pfam" id="PF04093">
    <property type="entry name" value="MreD"/>
    <property type="match status" value="1"/>
</dbReference>
<dbReference type="Proteomes" id="UP001231362">
    <property type="component" value="Unassembled WGS sequence"/>
</dbReference>
<accession>A0ABT9V592</accession>
<evidence type="ECO:0000313" key="9">
    <source>
        <dbReference type="EMBL" id="MDQ0156113.1"/>
    </source>
</evidence>
<dbReference type="EMBL" id="JAUSTU010000010">
    <property type="protein sequence ID" value="MDQ0156113.1"/>
    <property type="molecule type" value="Genomic_DNA"/>
</dbReference>
<keyword evidence="7 8" id="KW-0472">Membrane</keyword>
<evidence type="ECO:0000256" key="6">
    <source>
        <dbReference type="ARBA" id="ARBA00022989"/>
    </source>
</evidence>
<comment type="caution">
    <text evidence="9">The sequence shown here is derived from an EMBL/GenBank/DDBJ whole genome shotgun (WGS) entry which is preliminary data.</text>
</comment>
<evidence type="ECO:0000256" key="5">
    <source>
        <dbReference type="ARBA" id="ARBA00022960"/>
    </source>
</evidence>
<comment type="subcellular location">
    <subcellularLocation>
        <location evidence="1">Cell membrane</location>
        <topology evidence="1">Multi-pass membrane protein</topology>
    </subcellularLocation>
</comment>
<evidence type="ECO:0000256" key="7">
    <source>
        <dbReference type="ARBA" id="ARBA00023136"/>
    </source>
</evidence>
<keyword evidence="4 8" id="KW-0812">Transmembrane</keyword>
<feature type="transmembrane region" description="Helical" evidence="8">
    <location>
        <begin position="33"/>
        <end position="51"/>
    </location>
</feature>
<evidence type="ECO:0000256" key="4">
    <source>
        <dbReference type="ARBA" id="ARBA00022692"/>
    </source>
</evidence>
<evidence type="ECO:0000256" key="8">
    <source>
        <dbReference type="SAM" id="Phobius"/>
    </source>
</evidence>
<keyword evidence="5" id="KW-0133">Cell shape</keyword>
<evidence type="ECO:0000313" key="10">
    <source>
        <dbReference type="Proteomes" id="UP001231362"/>
    </source>
</evidence>
<comment type="similarity">
    <text evidence="2">Belongs to the MreD family.</text>
</comment>
<dbReference type="RefSeq" id="WP_307150635.1">
    <property type="nucleotide sequence ID" value="NZ_JAUSTU010000010.1"/>
</dbReference>
<feature type="transmembrane region" description="Helical" evidence="8">
    <location>
        <begin position="63"/>
        <end position="88"/>
    </location>
</feature>
<reference evidence="9 10" key="1">
    <citation type="submission" date="2023-07" db="EMBL/GenBank/DDBJ databases">
        <title>Genomic Encyclopedia of Type Strains, Phase IV (KMG-IV): sequencing the most valuable type-strain genomes for metagenomic binning, comparative biology and taxonomic classification.</title>
        <authorList>
            <person name="Goeker M."/>
        </authorList>
    </citation>
    <scope>NUCLEOTIDE SEQUENCE [LARGE SCALE GENOMIC DNA]</scope>
    <source>
        <strain evidence="9 10">DSM 23948</strain>
    </source>
</reference>